<dbReference type="EMBL" id="JTDE01007968">
    <property type="protein sequence ID" value="KAF7236150.1"/>
    <property type="molecule type" value="Genomic_DNA"/>
</dbReference>
<dbReference type="InterPro" id="IPR049760">
    <property type="entry name" value="DD_EFCAB10"/>
</dbReference>
<evidence type="ECO:0000259" key="1">
    <source>
        <dbReference type="Pfam" id="PF24548"/>
    </source>
</evidence>
<dbReference type="PANTHER" id="PTHR21847:SF1">
    <property type="entry name" value="EF-HAND CALCIUM-BINDING DOMAIN-CONTAINING PROTEIN 10"/>
    <property type="match status" value="1"/>
</dbReference>
<name>A0A8S9YI96_9TREM</name>
<reference evidence="2" key="1">
    <citation type="submission" date="2019-07" db="EMBL/GenBank/DDBJ databases">
        <title>Annotation for the trematode Paragonimus miyazaki's.</title>
        <authorList>
            <person name="Choi Y.-J."/>
        </authorList>
    </citation>
    <scope>NUCLEOTIDE SEQUENCE</scope>
    <source>
        <strain evidence="2">Japan</strain>
    </source>
</reference>
<comment type="caution">
    <text evidence="2">The sequence shown here is derived from an EMBL/GenBank/DDBJ whole genome shotgun (WGS) entry which is preliminary data.</text>
</comment>
<evidence type="ECO:0000313" key="3">
    <source>
        <dbReference type="Proteomes" id="UP000822476"/>
    </source>
</evidence>
<dbReference type="SUPFAM" id="SSF47391">
    <property type="entry name" value="Dimerization-anchoring domain of cAMP-dependent PK regulatory subunit"/>
    <property type="match status" value="1"/>
</dbReference>
<gene>
    <name evidence="2" type="ORF">EG68_11436</name>
</gene>
<organism evidence="2 3">
    <name type="scientific">Paragonimus skrjabini miyazakii</name>
    <dbReference type="NCBI Taxonomy" id="59628"/>
    <lineage>
        <taxon>Eukaryota</taxon>
        <taxon>Metazoa</taxon>
        <taxon>Spiralia</taxon>
        <taxon>Lophotrochozoa</taxon>
        <taxon>Platyhelminthes</taxon>
        <taxon>Trematoda</taxon>
        <taxon>Digenea</taxon>
        <taxon>Plagiorchiida</taxon>
        <taxon>Troglotremata</taxon>
        <taxon>Troglotrematidae</taxon>
        <taxon>Paragonimus</taxon>
    </lineage>
</organism>
<accession>A0A8S9YI96</accession>
<dbReference type="InterPro" id="IPR056587">
    <property type="entry name" value="EF_EFCAB10_C"/>
</dbReference>
<dbReference type="CDD" id="cd22976">
    <property type="entry name" value="DD_EFCAB10"/>
    <property type="match status" value="1"/>
</dbReference>
<sequence length="140" mass="16223">MQKMDYENCPRKHEVDAYLREHKLVELFHNLNALLIYHRPENPKRFLLDQLIQLRQARGCAQQPPSLFTQENAQSIFSMLDPCEKNTISFDRYCHALETLGITKYNKTPNGIEDNSIEKAVFLKEAAQGLHALASTYKTD</sequence>
<dbReference type="Gene3D" id="1.20.890.10">
    <property type="entry name" value="cAMP-dependent protein kinase regulatory subunit, dimerization-anchoring domain"/>
    <property type="match status" value="1"/>
</dbReference>
<dbReference type="Proteomes" id="UP000822476">
    <property type="component" value="Unassembled WGS sequence"/>
</dbReference>
<protein>
    <submittedName>
        <fullName evidence="2">EF-hand calcium-binding domain-containing protein 10</fullName>
    </submittedName>
</protein>
<feature type="domain" description="EFCAB10 C-terminal EF-hand" evidence="1">
    <location>
        <begin position="71"/>
        <end position="130"/>
    </location>
</feature>
<dbReference type="OrthoDB" id="10260455at2759"/>
<keyword evidence="3" id="KW-1185">Reference proteome</keyword>
<dbReference type="PANTHER" id="PTHR21847">
    <property type="entry name" value="EF-HAND CALCIUM-BINDING DOMAIN-CONTAINING PROTEIN 10"/>
    <property type="match status" value="1"/>
</dbReference>
<proteinExistence type="predicted"/>
<evidence type="ECO:0000313" key="2">
    <source>
        <dbReference type="EMBL" id="KAF7236150.1"/>
    </source>
</evidence>
<dbReference type="Pfam" id="PF24548">
    <property type="entry name" value="EF_EFCAB10_C"/>
    <property type="match status" value="1"/>
</dbReference>
<dbReference type="AlphaFoldDB" id="A0A8S9YI96"/>
<dbReference type="InterPro" id="IPR039879">
    <property type="entry name" value="EFC10"/>
</dbReference>